<reference evidence="4" key="2">
    <citation type="submission" date="2022-06" db="UniProtKB">
        <authorList>
            <consortium name="EnsemblMetazoa"/>
        </authorList>
    </citation>
    <scope>IDENTIFICATION</scope>
</reference>
<accession>A0A8R1XKV2</accession>
<keyword evidence="2" id="KW-0732">Signal</keyword>
<dbReference type="Proteomes" id="UP000024404">
    <property type="component" value="Unassembled WGS sequence"/>
</dbReference>
<evidence type="ECO:0000313" key="4">
    <source>
        <dbReference type="EnsemblMetazoa" id="OVOC10464.1"/>
    </source>
</evidence>
<evidence type="ECO:0000259" key="3">
    <source>
        <dbReference type="Pfam" id="PF25866"/>
    </source>
</evidence>
<feature type="signal peptide" evidence="2">
    <location>
        <begin position="1"/>
        <end position="22"/>
    </location>
</feature>
<dbReference type="AlphaFoldDB" id="A0A8R1XKV2"/>
<evidence type="ECO:0000256" key="2">
    <source>
        <dbReference type="SAM" id="SignalP"/>
    </source>
</evidence>
<keyword evidence="5" id="KW-1185">Reference proteome</keyword>
<keyword evidence="1" id="KW-0812">Transmembrane</keyword>
<proteinExistence type="predicted"/>
<feature type="domain" description="Kringle-like" evidence="3">
    <location>
        <begin position="34"/>
        <end position="155"/>
    </location>
</feature>
<keyword evidence="1" id="KW-0472">Membrane</keyword>
<dbReference type="Pfam" id="PF25866">
    <property type="entry name" value="Kringle_2"/>
    <property type="match status" value="1"/>
</dbReference>
<reference evidence="5" key="1">
    <citation type="submission" date="2013-10" db="EMBL/GenBank/DDBJ databases">
        <title>Genome sequencing of Onchocerca volvulus.</title>
        <authorList>
            <person name="Cotton J."/>
            <person name="Tsai J."/>
            <person name="Stanley E."/>
            <person name="Tracey A."/>
            <person name="Holroyd N."/>
            <person name="Lustigman S."/>
            <person name="Berriman M."/>
        </authorList>
    </citation>
    <scope>NUCLEOTIDE SEQUENCE</scope>
</reference>
<dbReference type="EnsemblMetazoa" id="OVOC10464.1">
    <property type="protein sequence ID" value="OVOC10464.1"/>
    <property type="gene ID" value="WBGene00247273"/>
</dbReference>
<feature type="transmembrane region" description="Helical" evidence="1">
    <location>
        <begin position="217"/>
        <end position="240"/>
    </location>
</feature>
<protein>
    <recommendedName>
        <fullName evidence="3">Kringle-like domain-containing protein</fullName>
    </recommendedName>
</protein>
<evidence type="ECO:0000256" key="1">
    <source>
        <dbReference type="SAM" id="Phobius"/>
    </source>
</evidence>
<name>A0A8R1XKV2_ONCVO</name>
<keyword evidence="1" id="KW-1133">Transmembrane helix</keyword>
<dbReference type="OMA" id="MFYVECI"/>
<dbReference type="EMBL" id="CMVM020000342">
    <property type="status" value="NOT_ANNOTATED_CDS"/>
    <property type="molecule type" value="Genomic_DNA"/>
</dbReference>
<evidence type="ECO:0000313" key="5">
    <source>
        <dbReference type="Proteomes" id="UP000024404"/>
    </source>
</evidence>
<feature type="chain" id="PRO_5047474062" description="Kringle-like domain-containing protein" evidence="2">
    <location>
        <begin position="23"/>
        <end position="292"/>
    </location>
</feature>
<organism evidence="4 5">
    <name type="scientific">Onchocerca volvulus</name>
    <dbReference type="NCBI Taxonomy" id="6282"/>
    <lineage>
        <taxon>Eukaryota</taxon>
        <taxon>Metazoa</taxon>
        <taxon>Ecdysozoa</taxon>
        <taxon>Nematoda</taxon>
        <taxon>Chromadorea</taxon>
        <taxon>Rhabditida</taxon>
        <taxon>Spirurina</taxon>
        <taxon>Spiruromorpha</taxon>
        <taxon>Filarioidea</taxon>
        <taxon>Onchocercidae</taxon>
        <taxon>Onchocerca</taxon>
    </lineage>
</organism>
<dbReference type="InterPro" id="IPR058845">
    <property type="entry name" value="Kringle_2"/>
</dbReference>
<sequence length="292" mass="33471">MFVMIKLCDWIVLPILFIRSRSSPYFQFDDMFYVECIPAAHLKNYLYYGNQSTYINGSFLITSTPKSVTKSTSSLFGRCEIWEHVVSSMTHWAVNNSIEDYWTYPDESMDHNNCRNFDLTLINDNNHRHLAVRLAIIESNTPPVGPWCYAYDQMACLSFADRSKILATADMKPNYNAKLIDSIAVKAFSKYEWGPSNYYDSRPSNILLSAEFEKNRYSIFFAMIAVGMTVMICSISFVIARNYMKIREKQMKQEMMGGNLSQTGQLPSKKVEAISLASKKAKKLKQDIGTPV</sequence>